<evidence type="ECO:0000256" key="1">
    <source>
        <dbReference type="ARBA" id="ARBA00010790"/>
    </source>
</evidence>
<name>A0AAD4NT54_9PLEO</name>
<evidence type="ECO:0000313" key="9">
    <source>
        <dbReference type="EMBL" id="KAG9193657.1"/>
    </source>
</evidence>
<keyword evidence="9" id="KW-0560">Oxidoreductase</keyword>
<evidence type="ECO:0000259" key="8">
    <source>
        <dbReference type="Pfam" id="PF16010"/>
    </source>
</evidence>
<evidence type="ECO:0000259" key="7">
    <source>
        <dbReference type="Pfam" id="PF05199"/>
    </source>
</evidence>
<dbReference type="EC" id="1.1.99.18" evidence="9"/>
<evidence type="ECO:0000256" key="4">
    <source>
        <dbReference type="SAM" id="SignalP"/>
    </source>
</evidence>
<dbReference type="GO" id="GO:0005576">
    <property type="term" value="C:extracellular region"/>
    <property type="evidence" value="ECO:0007669"/>
    <property type="project" value="InterPro"/>
</dbReference>
<dbReference type="GO" id="GO:0050660">
    <property type="term" value="F:flavin adenine dinucleotide binding"/>
    <property type="evidence" value="ECO:0007669"/>
    <property type="project" value="InterPro"/>
</dbReference>
<evidence type="ECO:0000256" key="3">
    <source>
        <dbReference type="SAM" id="MobiDB-lite"/>
    </source>
</evidence>
<dbReference type="GO" id="GO:0047735">
    <property type="term" value="F:cellobiose dehydrogenase (acceptor) activity"/>
    <property type="evidence" value="ECO:0007669"/>
    <property type="project" value="UniProtKB-EC"/>
</dbReference>
<feature type="compositionally biased region" description="Polar residues" evidence="3">
    <location>
        <begin position="845"/>
        <end position="855"/>
    </location>
</feature>
<dbReference type="InterPro" id="IPR000172">
    <property type="entry name" value="GMC_OxRdtase_N"/>
</dbReference>
<reference evidence="9" key="1">
    <citation type="submission" date="2021-07" db="EMBL/GenBank/DDBJ databases">
        <title>Genome Resource of American Ginseng Black Spot Pathogen Alternaria panax.</title>
        <authorList>
            <person name="Qiu C."/>
            <person name="Wang W."/>
            <person name="Liu Z."/>
        </authorList>
    </citation>
    <scope>NUCLEOTIDE SEQUENCE</scope>
    <source>
        <strain evidence="9">BNCC115425</strain>
    </source>
</reference>
<feature type="region of interest" description="Disordered" evidence="3">
    <location>
        <begin position="216"/>
        <end position="236"/>
    </location>
</feature>
<evidence type="ECO:0000313" key="10">
    <source>
        <dbReference type="Proteomes" id="UP001199106"/>
    </source>
</evidence>
<evidence type="ECO:0000259" key="5">
    <source>
        <dbReference type="Pfam" id="PF00732"/>
    </source>
</evidence>
<dbReference type="SUPFAM" id="SSF54373">
    <property type="entry name" value="FAD-linked reductases, C-terminal domain"/>
    <property type="match status" value="1"/>
</dbReference>
<dbReference type="Gene3D" id="3.30.410.10">
    <property type="entry name" value="Cholesterol Oxidase, domain 2"/>
    <property type="match status" value="1"/>
</dbReference>
<dbReference type="Pfam" id="PF05199">
    <property type="entry name" value="GMC_oxred_C"/>
    <property type="match status" value="1"/>
</dbReference>
<dbReference type="SUPFAM" id="SSF57180">
    <property type="entry name" value="Cellulose-binding domain"/>
    <property type="match status" value="1"/>
</dbReference>
<feature type="domain" description="Cellobiose dehydrogenase-like cytochrome" evidence="8">
    <location>
        <begin position="27"/>
        <end position="206"/>
    </location>
</feature>
<comment type="caution">
    <text evidence="9">The sequence shown here is derived from an EMBL/GenBank/DDBJ whole genome shotgun (WGS) entry which is preliminary data.</text>
</comment>
<accession>A0AAD4NT54</accession>
<feature type="region of interest" description="Disordered" evidence="3">
    <location>
        <begin position="876"/>
        <end position="907"/>
    </location>
</feature>
<feature type="compositionally biased region" description="Pro residues" evidence="3">
    <location>
        <begin position="223"/>
        <end position="235"/>
    </location>
</feature>
<feature type="domain" description="CBM1" evidence="6">
    <location>
        <begin position="859"/>
        <end position="878"/>
    </location>
</feature>
<dbReference type="InterPro" id="IPR015920">
    <property type="entry name" value="Cellobiose_DH-like_cyt"/>
</dbReference>
<feature type="compositionally biased region" description="Basic and acidic residues" evidence="3">
    <location>
        <begin position="1070"/>
        <end position="1082"/>
    </location>
</feature>
<feature type="region of interest" description="Disordered" evidence="3">
    <location>
        <begin position="790"/>
        <end position="855"/>
    </location>
</feature>
<keyword evidence="2 4" id="KW-0732">Signal</keyword>
<gene>
    <name evidence="9" type="ORF">G6011_03692</name>
</gene>
<dbReference type="CDD" id="cd09630">
    <property type="entry name" value="CDH_like_cytochrome"/>
    <property type="match status" value="1"/>
</dbReference>
<proteinExistence type="inferred from homology"/>
<dbReference type="Gene3D" id="3.50.50.60">
    <property type="entry name" value="FAD/NAD(P)-binding domain"/>
    <property type="match status" value="1"/>
</dbReference>
<evidence type="ECO:0000256" key="2">
    <source>
        <dbReference type="ARBA" id="ARBA00022729"/>
    </source>
</evidence>
<dbReference type="PANTHER" id="PTHR47190:SF2">
    <property type="entry name" value="CELLOBIOSE DEHYDROGENASE (AFU_ORTHOLOGUE AFUA_2G17620)"/>
    <property type="match status" value="1"/>
</dbReference>
<feature type="compositionally biased region" description="Polar residues" evidence="3">
    <location>
        <begin position="1598"/>
        <end position="1610"/>
    </location>
</feature>
<dbReference type="EMBL" id="JAANER010000002">
    <property type="protein sequence ID" value="KAG9193657.1"/>
    <property type="molecule type" value="Genomic_DNA"/>
</dbReference>
<feature type="region of interest" description="Disordered" evidence="3">
    <location>
        <begin position="1570"/>
        <end position="1610"/>
    </location>
</feature>
<feature type="region of interest" description="Disordered" evidence="3">
    <location>
        <begin position="1066"/>
        <end position="1087"/>
    </location>
</feature>
<dbReference type="Proteomes" id="UP001199106">
    <property type="component" value="Unassembled WGS sequence"/>
</dbReference>
<sequence length="1777" mass="193711">MKTTSFVRAASLLSSLFAPIAFAQEKFTHEGTGIEFWRQVVSDAQTAGGFEWGWVLPGEPSGANDEYIGYIKGSLEANRQGWSGVSHAGGMPNSLLLVAWPETDAVKTKFVWAGGYVAPEDYTGNATLSQIFHSVTDTHFEIVYRCEHCWVWNQGGAEGSQLPTTEVNVIGWAQHDKIFDGTWVFHNKGQSQFGAPTADARNAKYSDYVKLVGGQPSGAPTPTLSPQPSATPTPTAPVKCAGSPAPSGSFDYIVIGGGAGGIPMADKLSESGKSVLMLEKGPPSLARFGGKMGPAWATSNNLTRFDIPGLCNQIWVDSAGVACTDIDQMAGCVLGGGAAVNAALWWKPVDIDFDYQFPAGWKSADVKGAIDRVFKRIPGTDTPSVDGKRYKQEGFDVLSGALGADGWKSVVANDQQNQKNRTYSHPPFMYDNGQRQGPLGTYMVSALERKNFKLWTNTMARRIVRSGGTATGVELESGVGGTGYCGTVNLNPGGRVIVSGGAFGSSKFLFRSGIGPKDQLNIVKNSAIDGSTMIGESDWINLPVGQNLNDHVNTDLVIRHPNISSYDFYKAWDAPIEADKDLYLGKRSGILAQSAPNIGPLAWEVITGSDGIDRSIQWTARVEGPGADNTHHLTISQYLGHGSTSRGALSINGALNVYVSKAPYLQNEADTGVVVAGIKSMMKAIKKNPAIEFQVPPANMTVEAYVASLPKTPAARRANHWIGTAKIGTDSGLTGGTSVVDLNTQVYGTQNIHVVDASLFPGHIFTNPTSYIIVLAEHAAAKILALGASSGGGKPSSSVQSSTTSAKSATSKTPPSSSAVSVKPSATSVKPSSTPVKSSAKPTTIKTSVAPTPTATAKAWEQCGGKGYTGPTACVSGYSENDGQDHSSEAARTPPSSDEHPSLSHTSRTVAQVVEEVNICIASLEAFPHDDPCYGQITERLSFLKDEYHQKVNGCDRDISRARDGAAKFIQKYLDRDENYDEVSEAGNITQRSRRPFHHIGSVDMPLVGAVSPFGNTRFPTKALDQIPGGMFSSYREFRMPRSCHLETQSSPRTDDVAHPLVEDSIAPSADKDHDQDAEQPARKRWSTVKVKTASKKSNTAYADCSDSSIEDCNSYFQFSAPASVAEEREVEERVSPKLQSFEEVHCQLRQELLPPYKFSPRDQSWPTVPYMYSPQYQNWSTVPHWGLPNEYFDYSPPSTCLKHGWLLCTTCTAFDRGDVTTAAPANSARDPKPQDAPSGVSTVKVHNFDSPLLKENTNIIDRPLRSDTSHTDINTESTVGKDRVMISESPARKQDESTTAVVEDKKQAIKNTDRPQERSRVVHEDLSKSDSEIVPVISKSRHPTKASDVKTATGFASPHKHAAPDDSMVEEFLEVADYKFTREESFEILRMCGANLVAAVSMYHNAMGPEHLRQMLRAWLAPLENAEFRTAARFYTENVDNQGRPWGVPSEKEVGIEEEERQPSLTIMNVRDAFTLLGLSEYNSVDFDTLQAQFQDHLHWPQSSAYEQQLQQAYDTIFQHQNNEDCWVSWTKAMDETLMGWKTENTKTWTSIGAQLGVPASRCKDRFRNIQPLNWEPNPPQKSKPKNKPKNRQQQQGAKIQASTTQLSAVSPKVDSWGFPLRPRSNGFDIGRAHSDASDDYQQSLASYKPDANIWEDTDEPVCNFNGLNSGKASESVPTAYTVTYWATVESGDKMIHTPVDSSNFSGPEKAIIEGSAGLKKVWKWIQEKGLSDKVSLQDAFDLAKDMHGKNEDDESVIEEPESMKDVSRPTTCSFW</sequence>
<dbReference type="InterPro" id="IPR036188">
    <property type="entry name" value="FAD/NAD-bd_sf"/>
</dbReference>
<feature type="compositionally biased region" description="Low complexity" evidence="3">
    <location>
        <begin position="795"/>
        <end position="844"/>
    </location>
</feature>
<dbReference type="InterPro" id="IPR035971">
    <property type="entry name" value="CBD_sf"/>
</dbReference>
<dbReference type="Pfam" id="PF16010">
    <property type="entry name" value="CDH-cyt"/>
    <property type="match status" value="1"/>
</dbReference>
<feature type="domain" description="Glucose-methanol-choline oxidoreductase N-terminal" evidence="5">
    <location>
        <begin position="329"/>
        <end position="552"/>
    </location>
</feature>
<dbReference type="SUPFAM" id="SSF49344">
    <property type="entry name" value="CBD9-like"/>
    <property type="match status" value="1"/>
</dbReference>
<dbReference type="SUPFAM" id="SSF51905">
    <property type="entry name" value="FAD/NAD(P)-binding domain"/>
    <property type="match status" value="1"/>
</dbReference>
<keyword evidence="10" id="KW-1185">Reference proteome</keyword>
<organism evidence="9 10">
    <name type="scientific">Alternaria panax</name>
    <dbReference type="NCBI Taxonomy" id="48097"/>
    <lineage>
        <taxon>Eukaryota</taxon>
        <taxon>Fungi</taxon>
        <taxon>Dikarya</taxon>
        <taxon>Ascomycota</taxon>
        <taxon>Pezizomycotina</taxon>
        <taxon>Dothideomycetes</taxon>
        <taxon>Pleosporomycetidae</taxon>
        <taxon>Pleosporales</taxon>
        <taxon>Pleosporineae</taxon>
        <taxon>Pleosporaceae</taxon>
        <taxon>Alternaria</taxon>
        <taxon>Alternaria sect. Panax</taxon>
    </lineage>
</organism>
<feature type="region of interest" description="Disordered" evidence="3">
    <location>
        <begin position="1223"/>
        <end position="1243"/>
    </location>
</feature>
<dbReference type="PANTHER" id="PTHR47190">
    <property type="entry name" value="DEHYDROGENASE, PUTATIVE-RELATED"/>
    <property type="match status" value="1"/>
</dbReference>
<dbReference type="Pfam" id="PF00734">
    <property type="entry name" value="CBM_1"/>
    <property type="match status" value="1"/>
</dbReference>
<dbReference type="InterPro" id="IPR007867">
    <property type="entry name" value="GMC_OxRtase_C"/>
</dbReference>
<feature type="signal peptide" evidence="4">
    <location>
        <begin position="1"/>
        <end position="23"/>
    </location>
</feature>
<dbReference type="Pfam" id="PF00732">
    <property type="entry name" value="GMC_oxred_N"/>
    <property type="match status" value="1"/>
</dbReference>
<dbReference type="GO" id="GO:0005975">
    <property type="term" value="P:carbohydrate metabolic process"/>
    <property type="evidence" value="ECO:0007669"/>
    <property type="project" value="InterPro"/>
</dbReference>
<dbReference type="Gene3D" id="2.60.40.1210">
    <property type="entry name" value="Cellobiose dehydrogenase, cytochrome domain"/>
    <property type="match status" value="1"/>
</dbReference>
<feature type="region of interest" description="Disordered" evidence="3">
    <location>
        <begin position="1747"/>
        <end position="1777"/>
    </location>
</feature>
<feature type="domain" description="Glucose-methanol-choline oxidoreductase C-terminal" evidence="7">
    <location>
        <begin position="644"/>
        <end position="776"/>
    </location>
</feature>
<dbReference type="InterPro" id="IPR053208">
    <property type="entry name" value="GMC_Oxidoreductase_CD"/>
</dbReference>
<comment type="similarity">
    <text evidence="1">Belongs to the GMC oxidoreductase family.</text>
</comment>
<dbReference type="GO" id="GO:0030248">
    <property type="term" value="F:cellulose binding"/>
    <property type="evidence" value="ECO:0007669"/>
    <property type="project" value="InterPro"/>
</dbReference>
<feature type="region of interest" description="Disordered" evidence="3">
    <location>
        <begin position="1309"/>
        <end position="1328"/>
    </location>
</feature>
<protein>
    <submittedName>
        <fullName evidence="9">Cellobiose dehydrogenase (Acceptor)</fullName>
        <ecNumber evidence="9">1.1.99.18</ecNumber>
    </submittedName>
</protein>
<evidence type="ECO:0000259" key="6">
    <source>
        <dbReference type="Pfam" id="PF00734"/>
    </source>
</evidence>
<dbReference type="InterPro" id="IPR000254">
    <property type="entry name" value="CBD"/>
</dbReference>
<feature type="compositionally biased region" description="Acidic residues" evidence="3">
    <location>
        <begin position="1753"/>
        <end position="1762"/>
    </location>
</feature>
<feature type="chain" id="PRO_5042119456" evidence="4">
    <location>
        <begin position="24"/>
        <end position="1777"/>
    </location>
</feature>